<evidence type="ECO:0000313" key="1">
    <source>
        <dbReference type="EMBL" id="KAJ9589933.1"/>
    </source>
</evidence>
<evidence type="ECO:0000313" key="2">
    <source>
        <dbReference type="Proteomes" id="UP001233999"/>
    </source>
</evidence>
<feature type="non-terminal residue" evidence="1">
    <location>
        <position position="55"/>
    </location>
</feature>
<sequence>DFAVLPSSLAGLTVGPNTTTYTTELRLLYKDIEALVTERNLFHDANGLFVMHCLE</sequence>
<feature type="non-terminal residue" evidence="1">
    <location>
        <position position="1"/>
    </location>
</feature>
<dbReference type="Proteomes" id="UP001233999">
    <property type="component" value="Unassembled WGS sequence"/>
</dbReference>
<comment type="caution">
    <text evidence="1">The sequence shown here is derived from an EMBL/GenBank/DDBJ whole genome shotgun (WGS) entry which is preliminary data.</text>
</comment>
<keyword evidence="2" id="KW-1185">Reference proteome</keyword>
<organism evidence="1 2">
    <name type="scientific">Diploptera punctata</name>
    <name type="common">Pacific beetle cockroach</name>
    <dbReference type="NCBI Taxonomy" id="6984"/>
    <lineage>
        <taxon>Eukaryota</taxon>
        <taxon>Metazoa</taxon>
        <taxon>Ecdysozoa</taxon>
        <taxon>Arthropoda</taxon>
        <taxon>Hexapoda</taxon>
        <taxon>Insecta</taxon>
        <taxon>Pterygota</taxon>
        <taxon>Neoptera</taxon>
        <taxon>Polyneoptera</taxon>
        <taxon>Dictyoptera</taxon>
        <taxon>Blattodea</taxon>
        <taxon>Blaberoidea</taxon>
        <taxon>Blaberidae</taxon>
        <taxon>Diplopterinae</taxon>
        <taxon>Diploptera</taxon>
    </lineage>
</organism>
<dbReference type="EMBL" id="JASPKZ010004584">
    <property type="protein sequence ID" value="KAJ9589933.1"/>
    <property type="molecule type" value="Genomic_DNA"/>
</dbReference>
<reference evidence="1" key="1">
    <citation type="journal article" date="2023" name="IScience">
        <title>Live-bearing cockroach genome reveals convergent evolutionary mechanisms linked to viviparity in insects and beyond.</title>
        <authorList>
            <person name="Fouks B."/>
            <person name="Harrison M.C."/>
            <person name="Mikhailova A.A."/>
            <person name="Marchal E."/>
            <person name="English S."/>
            <person name="Carruthers M."/>
            <person name="Jennings E.C."/>
            <person name="Chiamaka E.L."/>
            <person name="Frigard R.A."/>
            <person name="Pippel M."/>
            <person name="Attardo G.M."/>
            <person name="Benoit J.B."/>
            <person name="Bornberg-Bauer E."/>
            <person name="Tobe S.S."/>
        </authorList>
    </citation>
    <scope>NUCLEOTIDE SEQUENCE</scope>
    <source>
        <strain evidence="1">Stay&amp;Tobe</strain>
    </source>
</reference>
<name>A0AAD8EGY2_DIPPU</name>
<accession>A0AAD8EGY2</accession>
<proteinExistence type="predicted"/>
<reference evidence="1" key="2">
    <citation type="submission" date="2023-05" db="EMBL/GenBank/DDBJ databases">
        <authorList>
            <person name="Fouks B."/>
        </authorList>
    </citation>
    <scope>NUCLEOTIDE SEQUENCE</scope>
    <source>
        <strain evidence="1">Stay&amp;Tobe</strain>
        <tissue evidence="1">Testes</tissue>
    </source>
</reference>
<gene>
    <name evidence="1" type="ORF">L9F63_016944</name>
</gene>
<dbReference type="AlphaFoldDB" id="A0AAD8EGY2"/>
<protein>
    <submittedName>
        <fullName evidence="1">Uncharacterized protein</fullName>
    </submittedName>
</protein>